<proteinExistence type="predicted"/>
<keyword evidence="2" id="KW-1133">Transmembrane helix</keyword>
<reference evidence="4 5" key="1">
    <citation type="submission" date="2019-03" db="EMBL/GenBank/DDBJ databases">
        <title>Genomics of glacier-inhabiting Cryobacterium strains.</title>
        <authorList>
            <person name="Liu Q."/>
            <person name="Xin Y.-H."/>
        </authorList>
    </citation>
    <scope>NUCLEOTIDE SEQUENCE [LARGE SCALE GENOMIC DNA]</scope>
    <source>
        <strain evidence="4 5">TMT1-51</strain>
    </source>
</reference>
<feature type="transmembrane region" description="Helical" evidence="2">
    <location>
        <begin position="72"/>
        <end position="92"/>
    </location>
</feature>
<feature type="domain" description="Transglutaminase-like" evidence="3">
    <location>
        <begin position="535"/>
        <end position="611"/>
    </location>
</feature>
<dbReference type="EMBL" id="SOHA01000025">
    <property type="protein sequence ID" value="TFD30024.1"/>
    <property type="molecule type" value="Genomic_DNA"/>
</dbReference>
<feature type="transmembrane region" description="Helical" evidence="2">
    <location>
        <begin position="234"/>
        <end position="250"/>
    </location>
</feature>
<evidence type="ECO:0000256" key="2">
    <source>
        <dbReference type="SAM" id="Phobius"/>
    </source>
</evidence>
<evidence type="ECO:0000259" key="3">
    <source>
        <dbReference type="SMART" id="SM00460"/>
    </source>
</evidence>
<keyword evidence="5" id="KW-1185">Reference proteome</keyword>
<dbReference type="AlphaFoldDB" id="A0A4Y8JWW4"/>
<dbReference type="InterPro" id="IPR038765">
    <property type="entry name" value="Papain-like_cys_pep_sf"/>
</dbReference>
<dbReference type="InterPro" id="IPR021878">
    <property type="entry name" value="TgpA_N"/>
</dbReference>
<dbReference type="Pfam" id="PF01841">
    <property type="entry name" value="Transglut_core"/>
    <property type="match status" value="1"/>
</dbReference>
<evidence type="ECO:0000313" key="4">
    <source>
        <dbReference type="EMBL" id="TFD30024.1"/>
    </source>
</evidence>
<dbReference type="InterPro" id="IPR052901">
    <property type="entry name" value="Bact_TGase-like"/>
</dbReference>
<dbReference type="Gene3D" id="3.10.620.30">
    <property type="match status" value="1"/>
</dbReference>
<dbReference type="PANTHER" id="PTHR42736:SF1">
    <property type="entry name" value="PROTEIN-GLUTAMINE GAMMA-GLUTAMYLTRANSFERASE"/>
    <property type="match status" value="1"/>
</dbReference>
<feature type="transmembrane region" description="Helical" evidence="2">
    <location>
        <begin position="128"/>
        <end position="151"/>
    </location>
</feature>
<dbReference type="SUPFAM" id="SSF54001">
    <property type="entry name" value="Cysteine proteinases"/>
    <property type="match status" value="1"/>
</dbReference>
<keyword evidence="2" id="KW-0472">Membrane</keyword>
<feature type="region of interest" description="Disordered" evidence="1">
    <location>
        <begin position="26"/>
        <end position="57"/>
    </location>
</feature>
<accession>A0A4Y8JWW4</accession>
<evidence type="ECO:0000256" key="1">
    <source>
        <dbReference type="SAM" id="MobiDB-lite"/>
    </source>
</evidence>
<dbReference type="Pfam" id="PF11992">
    <property type="entry name" value="TgpA_N"/>
    <property type="match status" value="1"/>
</dbReference>
<organism evidence="4 5">
    <name type="scientific">Cryobacterium cryoconiti</name>
    <dbReference type="NCBI Taxonomy" id="1259239"/>
    <lineage>
        <taxon>Bacteria</taxon>
        <taxon>Bacillati</taxon>
        <taxon>Actinomycetota</taxon>
        <taxon>Actinomycetes</taxon>
        <taxon>Micrococcales</taxon>
        <taxon>Microbacteriaceae</taxon>
        <taxon>Cryobacterium</taxon>
    </lineage>
</organism>
<dbReference type="SMART" id="SM00460">
    <property type="entry name" value="TGc"/>
    <property type="match status" value="1"/>
</dbReference>
<feature type="compositionally biased region" description="Low complexity" evidence="1">
    <location>
        <begin position="43"/>
        <end position="57"/>
    </location>
</feature>
<feature type="transmembrane region" description="Helical" evidence="2">
    <location>
        <begin position="668"/>
        <end position="688"/>
    </location>
</feature>
<protein>
    <submittedName>
        <fullName evidence="4">DUF4129 domain-containing protein</fullName>
    </submittedName>
</protein>
<gene>
    <name evidence="4" type="ORF">E3T49_08570</name>
</gene>
<feature type="transmembrane region" description="Helical" evidence="2">
    <location>
        <begin position="271"/>
        <end position="297"/>
    </location>
</feature>
<name>A0A4Y8JWW4_9MICO</name>
<keyword evidence="2" id="KW-0812">Transmembrane</keyword>
<feature type="region of interest" description="Disordered" evidence="1">
    <location>
        <begin position="613"/>
        <end position="662"/>
    </location>
</feature>
<dbReference type="OrthoDB" id="9804023at2"/>
<evidence type="ECO:0000313" key="5">
    <source>
        <dbReference type="Proteomes" id="UP000297472"/>
    </source>
</evidence>
<comment type="caution">
    <text evidence="4">The sequence shown here is derived from an EMBL/GenBank/DDBJ whole genome shotgun (WGS) entry which is preliminary data.</text>
</comment>
<dbReference type="Proteomes" id="UP000297472">
    <property type="component" value="Unassembled WGS sequence"/>
</dbReference>
<feature type="transmembrane region" description="Helical" evidence="2">
    <location>
        <begin position="98"/>
        <end position="116"/>
    </location>
</feature>
<feature type="transmembrane region" description="Helical" evidence="2">
    <location>
        <begin position="181"/>
        <end position="200"/>
    </location>
</feature>
<sequence length="833" mass="86193">MPYAVSARQAGAVSVCARPGTFPAPGRISSARGGPFMTRSEADTTTGGPPAASGAGQPVPTIRAMRIASAQWPLAGALLLLLAVAGGALAPLLNGTGWWWLMAIVAAVVLLGGAGLRRVGVPGFLGPLFGFGLLVATLTLLFGAGTGWVLVIPTGETLDRFRDLVLAGTLSIEMQSTPAEATAGILFLLGVGAGMMAILIDTLAVVLRVPALAGLPVLVPLLVPGLVLGGKANLPALVLTAVAYLVLLRVEIRMRQAGSTAFTPGRPWAPVAPGGAVVVGGIAVVAAIVVSVAMPVLPGGGLAGARPGGSLLFANGVSPMINLGQDLRRPDAVPVLHYRTTATRPPYLRMLTLDEFSGRNWTARLAPGNRENTVDDIALPPGLSPEIATGETITTIGIDGLATRWLPTPAPARSVTGLLGFWYWNGTSGSIASPSDTTRGQEYTVTSLTLAPTAEQLRQAEADYPSGIQDSLELPAQTPALIGDTAREVTAGAATAYDAAVALQEYLRGSEFDYDTEAPVEADYDGGGIDVVSTFLEVKSGYCVHFSSAMAVMARSVGIPARIAIGYLPGVLSASSSVAGIGRYSVDTHDLHAWTEIYFEGVGWVPFEPTPSRGRVPDYTRETSAAAPNDEAGQTAPSGAARPEDAGAQNAADGEQGAATPEEEAGGLLRLGLLLTGVLALLLVPAAVRVTRRRLRRRGILRGPDGAGVAWREVSDTAVDHGVEVRDTETPRELAGRLRRLVESRPGPAGGTEQESVNEALERLLVAAERSRYARSSGTGDTARSAALAADLDVVLRGIRSGSERRARVQATLLPVSLWQPGAQRIGRPAANA</sequence>
<dbReference type="PANTHER" id="PTHR42736">
    <property type="entry name" value="PROTEIN-GLUTAMINE GAMMA-GLUTAMYLTRANSFERASE"/>
    <property type="match status" value="1"/>
</dbReference>
<dbReference type="InterPro" id="IPR002931">
    <property type="entry name" value="Transglutaminase-like"/>
</dbReference>